<proteinExistence type="predicted"/>
<dbReference type="EMBL" id="CBMG010001701">
    <property type="protein sequence ID" value="CEG03665.1"/>
    <property type="molecule type" value="Genomic_DNA"/>
</dbReference>
<organism evidence="1">
    <name type="scientific">Fusarium acuminatum CS5907</name>
    <dbReference type="NCBI Taxonomy" id="1318461"/>
    <lineage>
        <taxon>Eukaryota</taxon>
        <taxon>Fungi</taxon>
        <taxon>Dikarya</taxon>
        <taxon>Ascomycota</taxon>
        <taxon>Pezizomycotina</taxon>
        <taxon>Sordariomycetes</taxon>
        <taxon>Hypocreomycetidae</taxon>
        <taxon>Hypocreales</taxon>
        <taxon>Nectriaceae</taxon>
        <taxon>Fusarium</taxon>
        <taxon>Fusarium tricinctum species complex</taxon>
    </lineage>
</organism>
<name>A0A090MDB9_9HYPO</name>
<evidence type="ECO:0000313" key="1">
    <source>
        <dbReference type="EMBL" id="CEG03665.1"/>
    </source>
</evidence>
<protein>
    <submittedName>
        <fullName evidence="1">WGS project CBMG000000000 data, contig CS5907-c001705</fullName>
    </submittedName>
</protein>
<accession>A0A090MDB9</accession>
<dbReference type="AlphaFoldDB" id="A0A090MDB9"/>
<gene>
    <name evidence="1" type="ORF">BN851_0085980</name>
</gene>
<sequence length="103" mass="10842">MSGVTARSHGTRALEIHAIPGNPVMLGTSESLESLVTLVNHGTSVIPGPLILPVPTVRATFLTDEDKIMAGNHLDLTDQRAAVKVSESGLEMLRVVEAKTMAA</sequence>
<comment type="caution">
    <text evidence="1">The sequence shown here is derived from an EMBL/GenBank/DDBJ whole genome shotgun (WGS) entry which is preliminary data.</text>
</comment>
<reference evidence="1" key="1">
    <citation type="submission" date="2013-05" db="EMBL/GenBank/DDBJ databases">
        <title>Draft genome sequences of six wheat associated Fusarium spp. isolates.</title>
        <authorList>
            <person name="Moolhuijzen P.M."/>
            <person name="Manners J.M."/>
            <person name="Wilcox S."/>
            <person name="Bellgard M.I."/>
            <person name="Gardiner D.M."/>
        </authorList>
    </citation>
    <scope>NUCLEOTIDE SEQUENCE</scope>
    <source>
        <strain evidence="1">CS5907</strain>
    </source>
</reference>